<sequence>MRHRLTSFCAAIVLGAGLLVAGPATTVSAAPDPADKLRVFAGQVTPEQLKVIRDLGFDHEDIALGAMADGKTAVEVVMSYGLGQSLKAKGIPIEAKPEKKKSLKAKSAGVFRPYSGAGNIREEIVQAAADHPAIAKAVDIGTAGSGQPITAVRVSKGAGTLPTPSNRPSVVIQAAQHAREWITPETVRRQLHHFLDNYGTNAEITQIVDTTDLWFIPVVNVDGYDLTFDPDFRLWRKNTRDNNGDGVITNGDGVDPNRNFAYKWGYDDEGSSPSPFSETYRGSAPNSEAETKTQDSFIAKLRPEYMVNYHSAAQLLLYGVGWQTQTPTPDDHIFEALLGDDATPAVPGYDPDLGAELYTTNGETDGHMTQRYGTLTITPEMSTCQSASEVDPDDPWLPGDCESVFNFPDDETLIQQEFTKNLPFILSVAKSAKTPDEPVSSLGRTVPDLVIDPFTVSHGTTQPVAVEARRSLRALELKYKVNGGATKTATAARWNGGERYGDEGDLYFGEYRASVTGTAPGDSVEAWYEAKKKGVPIASGHFTYKVATDIGGDVLVLSGEDVTGASPVQGVTASKYAASYTAALTAAGYTSDVYDIDANGRTAPHPLGVLGHYKAVVWETGDDIVTRAVGQPGGTAAKLALTSELAVRDYLNEGGKLLYAGKSAGLASGADGVYWYEPDVPAQPECAVRSDPPCLPLLNDFLQYYLGAYSYIDGGGTDPATGQPYPVKSTETPFAGFSGTLNGGTGANNQDHTASFLTTSSFLSPKKHKDFAGTAPIKWDRPGGAPFDPRTGSQYVYSQVADDSYKRLTSTVDLTGKSSGKLTFQTSYETEAAWDHVFVEAHTVGQDDWTTLPDLNGHTTQETGDSCASGWRTLHPFLDHYQGADCSPTGTTGAWNAASGKSGGWQEWAVDLTPYAGKKVELSITYVSDWGTQLLGVFVDDATVTADGATLSSTSFEADLGGWTVPGPPAGSAAAPNDWIRTVRAFEEGAGVVTKDSVYVGFGVEGFSTEAARTDFVKKAMKHLIG</sequence>
<evidence type="ECO:0000256" key="2">
    <source>
        <dbReference type="ARBA" id="ARBA00005988"/>
    </source>
</evidence>
<gene>
    <name evidence="11" type="ORF">GCM10010468_10660</name>
</gene>
<dbReference type="PRINTS" id="PR00765">
    <property type="entry name" value="CRBOXYPTASEA"/>
</dbReference>
<evidence type="ECO:0000259" key="10">
    <source>
        <dbReference type="PROSITE" id="PS52035"/>
    </source>
</evidence>
<comment type="cofactor">
    <cofactor evidence="1">
        <name>Zn(2+)</name>
        <dbReference type="ChEBI" id="CHEBI:29105"/>
    </cofactor>
</comment>
<dbReference type="EMBL" id="BAAAUV010000002">
    <property type="protein sequence ID" value="GAA3198735.1"/>
    <property type="molecule type" value="Genomic_DNA"/>
</dbReference>
<feature type="domain" description="Peptidase M14" evidence="10">
    <location>
        <begin position="112"/>
        <end position="432"/>
    </location>
</feature>
<feature type="region of interest" description="Disordered" evidence="8">
    <location>
        <begin position="270"/>
        <end position="294"/>
    </location>
</feature>
<evidence type="ECO:0000256" key="4">
    <source>
        <dbReference type="ARBA" id="ARBA00022801"/>
    </source>
</evidence>
<dbReference type="PANTHER" id="PTHR11705:SF143">
    <property type="entry name" value="SLL0236 PROTEIN"/>
    <property type="match status" value="1"/>
</dbReference>
<evidence type="ECO:0000256" key="9">
    <source>
        <dbReference type="SAM" id="SignalP"/>
    </source>
</evidence>
<keyword evidence="6" id="KW-0482">Metalloprotease</keyword>
<evidence type="ECO:0000313" key="12">
    <source>
        <dbReference type="Proteomes" id="UP001501237"/>
    </source>
</evidence>
<evidence type="ECO:0000256" key="1">
    <source>
        <dbReference type="ARBA" id="ARBA00001947"/>
    </source>
</evidence>
<proteinExistence type="inferred from homology"/>
<keyword evidence="4" id="KW-0378">Hydrolase</keyword>
<evidence type="ECO:0000256" key="3">
    <source>
        <dbReference type="ARBA" id="ARBA00022670"/>
    </source>
</evidence>
<keyword evidence="5" id="KW-0862">Zinc</keyword>
<evidence type="ECO:0000256" key="5">
    <source>
        <dbReference type="ARBA" id="ARBA00022833"/>
    </source>
</evidence>
<dbReference type="RefSeq" id="WP_344822750.1">
    <property type="nucleotide sequence ID" value="NZ_BAAAUV010000002.1"/>
</dbReference>
<dbReference type="PROSITE" id="PS52035">
    <property type="entry name" value="PEPTIDASE_M14"/>
    <property type="match status" value="1"/>
</dbReference>
<dbReference type="InterPro" id="IPR033810">
    <property type="entry name" value="Carboxypeptidase_T"/>
</dbReference>
<accession>A0ABP6Q141</accession>
<dbReference type="SUPFAM" id="SSF53187">
    <property type="entry name" value="Zn-dependent exopeptidases"/>
    <property type="match status" value="1"/>
</dbReference>
<dbReference type="CDD" id="cd03859">
    <property type="entry name" value="M14_CPT"/>
    <property type="match status" value="1"/>
</dbReference>
<comment type="caution">
    <text evidence="11">The sequence shown here is derived from an EMBL/GenBank/DDBJ whole genome shotgun (WGS) entry which is preliminary data.</text>
</comment>
<evidence type="ECO:0000256" key="7">
    <source>
        <dbReference type="PROSITE-ProRule" id="PRU01379"/>
    </source>
</evidence>
<dbReference type="Pfam" id="PF00246">
    <property type="entry name" value="Peptidase_M14"/>
    <property type="match status" value="1"/>
</dbReference>
<feature type="signal peptide" evidence="9">
    <location>
        <begin position="1"/>
        <end position="29"/>
    </location>
</feature>
<evidence type="ECO:0000256" key="8">
    <source>
        <dbReference type="SAM" id="MobiDB-lite"/>
    </source>
</evidence>
<keyword evidence="12" id="KW-1185">Reference proteome</keyword>
<feature type="chain" id="PRO_5046021005" evidence="9">
    <location>
        <begin position="30"/>
        <end position="1026"/>
    </location>
</feature>
<dbReference type="InterPro" id="IPR000834">
    <property type="entry name" value="Peptidase_M14"/>
</dbReference>
<comment type="similarity">
    <text evidence="2 7">Belongs to the peptidase M14 family.</text>
</comment>
<keyword evidence="9" id="KW-0732">Signal</keyword>
<reference evidence="12" key="1">
    <citation type="journal article" date="2019" name="Int. J. Syst. Evol. Microbiol.">
        <title>The Global Catalogue of Microorganisms (GCM) 10K type strain sequencing project: providing services to taxonomists for standard genome sequencing and annotation.</title>
        <authorList>
            <consortium name="The Broad Institute Genomics Platform"/>
            <consortium name="The Broad Institute Genome Sequencing Center for Infectious Disease"/>
            <person name="Wu L."/>
            <person name="Ma J."/>
        </authorList>
    </citation>
    <scope>NUCLEOTIDE SEQUENCE [LARGE SCALE GENOMIC DNA]</scope>
    <source>
        <strain evidence="12">JCM 9377</strain>
    </source>
</reference>
<name>A0ABP6Q141_9ACTN</name>
<dbReference type="PANTHER" id="PTHR11705">
    <property type="entry name" value="PROTEASE FAMILY M14 CARBOXYPEPTIDASE A,B"/>
    <property type="match status" value="1"/>
</dbReference>
<keyword evidence="3" id="KW-0645">Protease</keyword>
<evidence type="ECO:0000313" key="11">
    <source>
        <dbReference type="EMBL" id="GAA3198735.1"/>
    </source>
</evidence>
<feature type="active site" description="Proton donor/acceptor" evidence="7">
    <location>
        <position position="380"/>
    </location>
</feature>
<evidence type="ECO:0000256" key="6">
    <source>
        <dbReference type="ARBA" id="ARBA00023049"/>
    </source>
</evidence>
<organism evidence="11 12">
    <name type="scientific">Actinocorallia longicatena</name>
    <dbReference type="NCBI Taxonomy" id="111803"/>
    <lineage>
        <taxon>Bacteria</taxon>
        <taxon>Bacillati</taxon>
        <taxon>Actinomycetota</taxon>
        <taxon>Actinomycetes</taxon>
        <taxon>Streptosporangiales</taxon>
        <taxon>Thermomonosporaceae</taxon>
        <taxon>Actinocorallia</taxon>
    </lineage>
</organism>
<dbReference type="Proteomes" id="UP001501237">
    <property type="component" value="Unassembled WGS sequence"/>
</dbReference>
<dbReference type="Gene3D" id="3.40.630.10">
    <property type="entry name" value="Zn peptidases"/>
    <property type="match status" value="1"/>
</dbReference>
<dbReference type="Pfam" id="PF20773">
    <property type="entry name" value="InhA-like_MAM"/>
    <property type="match status" value="2"/>
</dbReference>
<dbReference type="SMART" id="SM00631">
    <property type="entry name" value="Zn_pept"/>
    <property type="match status" value="1"/>
</dbReference>
<protein>
    <submittedName>
        <fullName evidence="11">M14 family metallopeptidase</fullName>
    </submittedName>
</protein>